<name>A0A2I4HJV5_JUGRE</name>
<evidence type="ECO:0000313" key="3">
    <source>
        <dbReference type="Proteomes" id="UP000235220"/>
    </source>
</evidence>
<dbReference type="STRING" id="51240.A0A2I4HJV5"/>
<reference evidence="4" key="1">
    <citation type="submission" date="2025-08" db="UniProtKB">
        <authorList>
            <consortium name="RefSeq"/>
        </authorList>
    </citation>
    <scope>IDENTIFICATION</scope>
    <source>
        <tissue evidence="4">Leaves</tissue>
    </source>
</reference>
<accession>A0A2I4HJV5</accession>
<protein>
    <submittedName>
        <fullName evidence="4">Uncharacterized protein LOC109018729</fullName>
    </submittedName>
</protein>
<dbReference type="AlphaFoldDB" id="A0A2I4HJV5"/>
<organism evidence="3 4">
    <name type="scientific">Juglans regia</name>
    <name type="common">English walnut</name>
    <dbReference type="NCBI Taxonomy" id="51240"/>
    <lineage>
        <taxon>Eukaryota</taxon>
        <taxon>Viridiplantae</taxon>
        <taxon>Streptophyta</taxon>
        <taxon>Embryophyta</taxon>
        <taxon>Tracheophyta</taxon>
        <taxon>Spermatophyta</taxon>
        <taxon>Magnoliopsida</taxon>
        <taxon>eudicotyledons</taxon>
        <taxon>Gunneridae</taxon>
        <taxon>Pentapetalae</taxon>
        <taxon>rosids</taxon>
        <taxon>fabids</taxon>
        <taxon>Fagales</taxon>
        <taxon>Juglandaceae</taxon>
        <taxon>Juglans</taxon>
    </lineage>
</organism>
<dbReference type="InterPro" id="IPR049172">
    <property type="entry name" value="DUF6857_pln"/>
</dbReference>
<dbReference type="Proteomes" id="UP000235220">
    <property type="component" value="Chromosome 4"/>
</dbReference>
<proteinExistence type="predicted"/>
<dbReference type="GeneID" id="109018729"/>
<keyword evidence="3" id="KW-1185">Reference proteome</keyword>
<dbReference type="InterPro" id="IPR010341">
    <property type="entry name" value="DUF936_pln"/>
</dbReference>
<feature type="domain" description="DUF6857" evidence="2">
    <location>
        <begin position="135"/>
        <end position="233"/>
    </location>
</feature>
<dbReference type="PANTHER" id="PTHR31928:SF12">
    <property type="entry name" value="DUF3741 DOMAIN-CONTAINING PROTEIN"/>
    <property type="match status" value="1"/>
</dbReference>
<feature type="region of interest" description="Disordered" evidence="1">
    <location>
        <begin position="30"/>
        <end position="57"/>
    </location>
</feature>
<evidence type="ECO:0000256" key="1">
    <source>
        <dbReference type="SAM" id="MobiDB-lite"/>
    </source>
</evidence>
<dbReference type="Pfam" id="PF21647">
    <property type="entry name" value="DUF6857"/>
    <property type="match status" value="1"/>
</dbReference>
<evidence type="ECO:0000259" key="2">
    <source>
        <dbReference type="Pfam" id="PF21647"/>
    </source>
</evidence>
<dbReference type="KEGG" id="jre:109018729"/>
<dbReference type="InParanoid" id="A0A2I4HJV5"/>
<evidence type="ECO:0000313" key="4">
    <source>
        <dbReference type="RefSeq" id="XP_018856441.1"/>
    </source>
</evidence>
<dbReference type="PANTHER" id="PTHR31928">
    <property type="entry name" value="EXPRESSED PROTEIN"/>
    <property type="match status" value="1"/>
</dbReference>
<dbReference type="RefSeq" id="XP_018856441.1">
    <property type="nucleotide sequence ID" value="XM_019000896.2"/>
</dbReference>
<dbReference type="OrthoDB" id="773154at2759"/>
<sequence>MSSSVDLLCSFNEMPSCQFSSIHPVSSIPPSLKATAPPSLPNQKRLDSPRPGASPLSRTVATVTSIPWIHDCNLTIEPQSLHLKALNPKTSAASPPLDSTKLEANPLTTEPTVAAGCYHGVDLHLRRGLDSLTEKSSTYSELQAARGADQLPLVDNFFSLQDDLGHTQPIIELYANNNLLRAKDSNPKGPGSIRECLKLTLDRKKNATTWIRAALVFNLTLFSANGIPKTTTNVEKKKKA</sequence>
<gene>
    <name evidence="4" type="primary">LOC109018729</name>
</gene>